<sequence length="97" mass="10899">MSQVFIVLQQCSAQAMAYCPSLTTASTAFDCCTDVYFIKQFCLLKWLPNNHSCGFSVKKFVQWLFVNSNLAFALLNKNTSCGCFSPACTVEDFRCHN</sequence>
<gene>
    <name evidence="1" type="ORF">METZ01_LOCUS86956</name>
</gene>
<organism evidence="1">
    <name type="scientific">marine metagenome</name>
    <dbReference type="NCBI Taxonomy" id="408172"/>
    <lineage>
        <taxon>unclassified sequences</taxon>
        <taxon>metagenomes</taxon>
        <taxon>ecological metagenomes</taxon>
    </lineage>
</organism>
<protein>
    <submittedName>
        <fullName evidence="1">Uncharacterized protein</fullName>
    </submittedName>
</protein>
<reference evidence="1" key="1">
    <citation type="submission" date="2018-05" db="EMBL/GenBank/DDBJ databases">
        <authorList>
            <person name="Lanie J.A."/>
            <person name="Ng W.-L."/>
            <person name="Kazmierczak K.M."/>
            <person name="Andrzejewski T.M."/>
            <person name="Davidsen T.M."/>
            <person name="Wayne K.J."/>
            <person name="Tettelin H."/>
            <person name="Glass J.I."/>
            <person name="Rusch D."/>
            <person name="Podicherti R."/>
            <person name="Tsui H.-C.T."/>
            <person name="Winkler M.E."/>
        </authorList>
    </citation>
    <scope>NUCLEOTIDE SEQUENCE</scope>
</reference>
<dbReference type="EMBL" id="UINC01007576">
    <property type="protein sequence ID" value="SVA34102.1"/>
    <property type="molecule type" value="Genomic_DNA"/>
</dbReference>
<accession>A0A381V150</accession>
<dbReference type="AlphaFoldDB" id="A0A381V150"/>
<evidence type="ECO:0000313" key="1">
    <source>
        <dbReference type="EMBL" id="SVA34102.1"/>
    </source>
</evidence>
<name>A0A381V150_9ZZZZ</name>
<proteinExistence type="predicted"/>